<evidence type="ECO:0000259" key="3">
    <source>
        <dbReference type="PROSITE" id="PS50883"/>
    </source>
</evidence>
<dbReference type="InterPro" id="IPR000160">
    <property type="entry name" value="GGDEF_dom"/>
</dbReference>
<evidence type="ECO:0008006" key="7">
    <source>
        <dbReference type="Google" id="ProtNLM"/>
    </source>
</evidence>
<dbReference type="PANTHER" id="PTHR44757">
    <property type="entry name" value="DIGUANYLATE CYCLASE DGCP"/>
    <property type="match status" value="1"/>
</dbReference>
<dbReference type="SUPFAM" id="SSF55785">
    <property type="entry name" value="PYP-like sensor domain (PAS domain)"/>
    <property type="match status" value="3"/>
</dbReference>
<dbReference type="PROSITE" id="PS50112">
    <property type="entry name" value="PAS"/>
    <property type="match status" value="2"/>
</dbReference>
<dbReference type="Gene3D" id="3.20.20.450">
    <property type="entry name" value="EAL domain"/>
    <property type="match status" value="1"/>
</dbReference>
<feature type="domain" description="PAC" evidence="2">
    <location>
        <begin position="375"/>
        <end position="427"/>
    </location>
</feature>
<dbReference type="Gene3D" id="3.30.450.40">
    <property type="match status" value="1"/>
</dbReference>
<dbReference type="CDD" id="cd01948">
    <property type="entry name" value="EAL"/>
    <property type="match status" value="1"/>
</dbReference>
<dbReference type="InterPro" id="IPR000700">
    <property type="entry name" value="PAS-assoc_C"/>
</dbReference>
<dbReference type="PROSITE" id="PS50883">
    <property type="entry name" value="EAL"/>
    <property type="match status" value="1"/>
</dbReference>
<name>A0A917QEY4_9HYPH</name>
<dbReference type="Proteomes" id="UP000600449">
    <property type="component" value="Unassembled WGS sequence"/>
</dbReference>
<dbReference type="GO" id="GO:0003824">
    <property type="term" value="F:catalytic activity"/>
    <property type="evidence" value="ECO:0007669"/>
    <property type="project" value="UniProtKB-ARBA"/>
</dbReference>
<dbReference type="Gene3D" id="3.30.450.20">
    <property type="entry name" value="PAS domain"/>
    <property type="match status" value="3"/>
</dbReference>
<dbReference type="SUPFAM" id="SSF55073">
    <property type="entry name" value="Nucleotide cyclase"/>
    <property type="match status" value="1"/>
</dbReference>
<protein>
    <recommendedName>
        <fullName evidence="7">PAS domain S-box-containing protein/diguanylate cyclase (GGDEF) domain-containing protein</fullName>
    </recommendedName>
</protein>
<reference evidence="5 6" key="1">
    <citation type="journal article" date="2014" name="Int. J. Syst. Evol. Microbiol.">
        <title>Complete genome sequence of Corynebacterium casei LMG S-19264T (=DSM 44701T), isolated from a smear-ripened cheese.</title>
        <authorList>
            <consortium name="US DOE Joint Genome Institute (JGI-PGF)"/>
            <person name="Walter F."/>
            <person name="Albersmeier A."/>
            <person name="Kalinowski J."/>
            <person name="Ruckert C."/>
        </authorList>
    </citation>
    <scope>NUCLEOTIDE SEQUENCE [LARGE SCALE GENOMIC DNA]</scope>
    <source>
        <strain evidence="5 6">CGMCC 1.9161</strain>
    </source>
</reference>
<dbReference type="Pfam" id="PF00990">
    <property type="entry name" value="GGDEF"/>
    <property type="match status" value="1"/>
</dbReference>
<accession>A0A917QEY4</accession>
<comment type="caution">
    <text evidence="5">The sequence shown here is derived from an EMBL/GenBank/DDBJ whole genome shotgun (WGS) entry which is preliminary data.</text>
</comment>
<keyword evidence="6" id="KW-1185">Reference proteome</keyword>
<dbReference type="SMART" id="SM00052">
    <property type="entry name" value="EAL"/>
    <property type="match status" value="1"/>
</dbReference>
<evidence type="ECO:0000259" key="4">
    <source>
        <dbReference type="PROSITE" id="PS50887"/>
    </source>
</evidence>
<dbReference type="InterPro" id="IPR003018">
    <property type="entry name" value="GAF"/>
</dbReference>
<dbReference type="InterPro" id="IPR001633">
    <property type="entry name" value="EAL_dom"/>
</dbReference>
<dbReference type="FunFam" id="3.30.450.20:FF:000099">
    <property type="entry name" value="Sensory box sensor histidine kinase"/>
    <property type="match status" value="1"/>
</dbReference>
<dbReference type="NCBIfam" id="TIGR00229">
    <property type="entry name" value="sensory_box"/>
    <property type="match status" value="3"/>
</dbReference>
<dbReference type="EMBL" id="BMMF01000011">
    <property type="protein sequence ID" value="GGK45589.1"/>
    <property type="molecule type" value="Genomic_DNA"/>
</dbReference>
<dbReference type="Pfam" id="PF00563">
    <property type="entry name" value="EAL"/>
    <property type="match status" value="1"/>
</dbReference>
<evidence type="ECO:0000259" key="1">
    <source>
        <dbReference type="PROSITE" id="PS50112"/>
    </source>
</evidence>
<dbReference type="Gene3D" id="3.30.70.270">
    <property type="match status" value="1"/>
</dbReference>
<dbReference type="Pfam" id="PF08447">
    <property type="entry name" value="PAS_3"/>
    <property type="match status" value="3"/>
</dbReference>
<dbReference type="InterPro" id="IPR029787">
    <property type="entry name" value="Nucleotide_cyclase"/>
</dbReference>
<dbReference type="SMART" id="SM00086">
    <property type="entry name" value="PAC"/>
    <property type="match status" value="3"/>
</dbReference>
<dbReference type="Pfam" id="PF01590">
    <property type="entry name" value="GAF"/>
    <property type="match status" value="1"/>
</dbReference>
<dbReference type="NCBIfam" id="TIGR00254">
    <property type="entry name" value="GGDEF"/>
    <property type="match status" value="1"/>
</dbReference>
<dbReference type="InterPro" id="IPR001610">
    <property type="entry name" value="PAC"/>
</dbReference>
<proteinExistence type="predicted"/>
<dbReference type="SMART" id="SM00091">
    <property type="entry name" value="PAS"/>
    <property type="match status" value="3"/>
</dbReference>
<dbReference type="SMART" id="SM00267">
    <property type="entry name" value="GGDEF"/>
    <property type="match status" value="1"/>
</dbReference>
<dbReference type="PANTHER" id="PTHR44757:SF2">
    <property type="entry name" value="BIOFILM ARCHITECTURE MAINTENANCE PROTEIN MBAA"/>
    <property type="match status" value="1"/>
</dbReference>
<feature type="domain" description="PAC" evidence="2">
    <location>
        <begin position="245"/>
        <end position="298"/>
    </location>
</feature>
<dbReference type="InterPro" id="IPR000014">
    <property type="entry name" value="PAS"/>
</dbReference>
<feature type="domain" description="PAS" evidence="1">
    <location>
        <begin position="174"/>
        <end position="242"/>
    </location>
</feature>
<evidence type="ECO:0000313" key="5">
    <source>
        <dbReference type="EMBL" id="GGK45589.1"/>
    </source>
</evidence>
<evidence type="ECO:0000259" key="2">
    <source>
        <dbReference type="PROSITE" id="PS50113"/>
    </source>
</evidence>
<dbReference type="CDD" id="cd01949">
    <property type="entry name" value="GGDEF"/>
    <property type="match status" value="1"/>
</dbReference>
<dbReference type="SMART" id="SM00065">
    <property type="entry name" value="GAF"/>
    <property type="match status" value="1"/>
</dbReference>
<feature type="domain" description="PAS" evidence="1">
    <location>
        <begin position="435"/>
        <end position="507"/>
    </location>
</feature>
<dbReference type="CDD" id="cd00130">
    <property type="entry name" value="PAS"/>
    <property type="match status" value="3"/>
</dbReference>
<dbReference type="InterPro" id="IPR035919">
    <property type="entry name" value="EAL_sf"/>
</dbReference>
<gene>
    <name evidence="5" type="ORF">GCM10011322_35990</name>
</gene>
<organism evidence="5 6">
    <name type="scientific">Salinarimonas ramus</name>
    <dbReference type="NCBI Taxonomy" id="690164"/>
    <lineage>
        <taxon>Bacteria</taxon>
        <taxon>Pseudomonadati</taxon>
        <taxon>Pseudomonadota</taxon>
        <taxon>Alphaproteobacteria</taxon>
        <taxon>Hyphomicrobiales</taxon>
        <taxon>Salinarimonadaceae</taxon>
        <taxon>Salinarimonas</taxon>
    </lineage>
</organism>
<dbReference type="InterPro" id="IPR052155">
    <property type="entry name" value="Biofilm_reg_signaling"/>
</dbReference>
<dbReference type="SUPFAM" id="SSF55781">
    <property type="entry name" value="GAF domain-like"/>
    <property type="match status" value="1"/>
</dbReference>
<dbReference type="InterPro" id="IPR035965">
    <property type="entry name" value="PAS-like_dom_sf"/>
</dbReference>
<dbReference type="AlphaFoldDB" id="A0A917QEY4"/>
<dbReference type="FunFam" id="3.30.70.270:FF:000001">
    <property type="entry name" value="Diguanylate cyclase domain protein"/>
    <property type="match status" value="1"/>
</dbReference>
<dbReference type="InterPro" id="IPR013655">
    <property type="entry name" value="PAS_fold_3"/>
</dbReference>
<dbReference type="RefSeq" id="WP_188914638.1">
    <property type="nucleotide sequence ID" value="NZ_BMMF01000011.1"/>
</dbReference>
<dbReference type="InterPro" id="IPR043128">
    <property type="entry name" value="Rev_trsase/Diguanyl_cyclase"/>
</dbReference>
<dbReference type="InterPro" id="IPR029016">
    <property type="entry name" value="GAF-like_dom_sf"/>
</dbReference>
<evidence type="ECO:0000313" key="6">
    <source>
        <dbReference type="Proteomes" id="UP000600449"/>
    </source>
</evidence>
<dbReference type="PROSITE" id="PS50113">
    <property type="entry name" value="PAC"/>
    <property type="match status" value="3"/>
</dbReference>
<sequence>MVPIPANEAERLAAVRALRIVDTEAEAPFDAACRTAARLVGTPIALVTLIDADRQWFKAHVGVDVSETPREHAFCAHAILSDEPMVVEDATRDPRFANNPLVTGPMGIRFYASVPLVIAPGIRVGTVCVIDTKPRGLDEGGLEALNDCAAMVVSAMRGRLPTPDPEAAARVAASEARYRALAEALPHKVWITDATGETLYENARLRAYHGGELSSLAARIALRHPDDHARLAAMRRAAIETGQTVETEGRLRRHDGVYRWHKLTLTPISRDEQGRVEEWLGATLDIDDIVRDRESLAKTSQLLELALSAGGAGWFERDVVTGSSRISRESKRLLGLTEDAPDTLTAEGFRALMHPEDRERVVRARSAAIAASRAYSTEFRVRRPEGGERWIMAVGRPSRDPETGAERILGLNIDITERKLAEEALRRSEGRLRASEERLAYALEATNEGIWDWDVQTGGGWHSERWAQMLGYRREELPEHISSWRSLIHPEDRADVDERLHAHLEGRTEHFASEHRLAHRDGTWRWILARAKVVTRDADGRPIRMVGTHTDVTDRREAERRAERMARHDTLTDLPNRIHFRERLDAALEAAAKTGETVALVCLDLDRFKAVNDTLGHPVGDAILMRVAERLAGQVRASDVVARLGGDEFAVLQVGAQQPEAARTLVQRLAQAVSAPISVAGRDLAIGSSIGVAIAPHDGADADALFKSADLALYRAKGEGRSTVRFFEPEMDAAEQERQELETDLRQAIARGELDLHYQPALDLKTGRVVGFEALARWTHPTLGPIPPDRFIPLAEDGKLIVSLGELVLARACAAAASWPAPTRVAVNVSPAQFESEDLVAKVADALARSGLPASRLELEITETVLIGDDDKVMRQLEALRALGVRIALDDFGTGYSSLSYLRRFAFDRIKIDRSFIRDIDDPDTAAIVRAIVGLGCRLGIAITAEGIETEDQLARVKAEGCAEAQGWLIGRPGTAEAARSRIAQRAA</sequence>
<dbReference type="PROSITE" id="PS50887">
    <property type="entry name" value="GGDEF"/>
    <property type="match status" value="1"/>
</dbReference>
<feature type="domain" description="EAL" evidence="3">
    <location>
        <begin position="738"/>
        <end position="987"/>
    </location>
</feature>
<feature type="domain" description="GGDEF" evidence="4">
    <location>
        <begin position="596"/>
        <end position="729"/>
    </location>
</feature>
<dbReference type="SUPFAM" id="SSF141868">
    <property type="entry name" value="EAL domain-like"/>
    <property type="match status" value="1"/>
</dbReference>
<dbReference type="Gene3D" id="2.10.70.100">
    <property type="match status" value="1"/>
</dbReference>
<feature type="domain" description="PAC" evidence="2">
    <location>
        <begin position="511"/>
        <end position="564"/>
    </location>
</feature>